<keyword evidence="6" id="KW-1185">Reference proteome</keyword>
<accession>A0A2C5X974</accession>
<dbReference type="EMBL" id="APWK03000033">
    <property type="protein sequence ID" value="PHH53982.1"/>
    <property type="molecule type" value="Genomic_DNA"/>
</dbReference>
<dbReference type="OrthoDB" id="72772at2759"/>
<feature type="region of interest" description="Disordered" evidence="4">
    <location>
        <begin position="660"/>
        <end position="740"/>
    </location>
</feature>
<feature type="compositionally biased region" description="Polar residues" evidence="4">
    <location>
        <begin position="675"/>
        <end position="693"/>
    </location>
</feature>
<keyword evidence="3" id="KW-0175">Coiled coil</keyword>
<comment type="caution">
    <text evidence="5">The sequence shown here is derived from an EMBL/GenBank/DDBJ whole genome shotgun (WGS) entry which is preliminary data.</text>
</comment>
<dbReference type="GO" id="GO:0032991">
    <property type="term" value="C:protein-containing complex"/>
    <property type="evidence" value="ECO:0007669"/>
    <property type="project" value="UniProtKB-ARBA"/>
</dbReference>
<dbReference type="Pfam" id="PF10186">
    <property type="entry name" value="ATG14"/>
    <property type="match status" value="1"/>
</dbReference>
<dbReference type="PANTHER" id="PTHR15157:SF5">
    <property type="entry name" value="UV RADIATION RESISTANCE-ASSOCIATED GENE PROTEIN"/>
    <property type="match status" value="1"/>
</dbReference>
<dbReference type="STRING" id="1035309.A0A2C5X974"/>
<feature type="region of interest" description="Disordered" evidence="4">
    <location>
        <begin position="133"/>
        <end position="163"/>
    </location>
</feature>
<evidence type="ECO:0000256" key="4">
    <source>
        <dbReference type="SAM" id="MobiDB-lite"/>
    </source>
</evidence>
<evidence type="ECO:0000256" key="3">
    <source>
        <dbReference type="ARBA" id="ARBA00023054"/>
    </source>
</evidence>
<reference evidence="5 6" key="1">
    <citation type="journal article" date="2013" name="Fungal Biol.">
        <title>Analysis of microsatellite markers in the genome of the plant pathogen Ceratocystis fimbriata.</title>
        <authorList>
            <person name="Simpson M.C."/>
            <person name="Wilken P.M."/>
            <person name="Coetzee M.P."/>
            <person name="Wingfield M.J."/>
            <person name="Wingfield B.D."/>
        </authorList>
    </citation>
    <scope>NUCLEOTIDE SEQUENCE [LARGE SCALE GENOMIC DNA]</scope>
    <source>
        <strain evidence="5 6">CBS 114723</strain>
    </source>
</reference>
<proteinExistence type="inferred from homology"/>
<feature type="compositionally biased region" description="Basic and acidic residues" evidence="4">
    <location>
        <begin position="695"/>
        <end position="704"/>
    </location>
</feature>
<evidence type="ECO:0000313" key="6">
    <source>
        <dbReference type="Proteomes" id="UP000222788"/>
    </source>
</evidence>
<dbReference type="PANTHER" id="PTHR15157">
    <property type="entry name" value="UV RADIATION RESISTANCE-ASSOCIATED GENE PROTEIN"/>
    <property type="match status" value="1"/>
</dbReference>
<gene>
    <name evidence="5" type="primary">Uvrag</name>
    <name evidence="5" type="ORF">CFIMG_001013RA</name>
</gene>
<dbReference type="AlphaFoldDB" id="A0A2C5X974"/>
<comment type="similarity">
    <text evidence="1">Belongs to the ATG14 family.</text>
</comment>
<evidence type="ECO:0000313" key="5">
    <source>
        <dbReference type="EMBL" id="PHH53982.1"/>
    </source>
</evidence>
<evidence type="ECO:0000256" key="2">
    <source>
        <dbReference type="ARBA" id="ARBA00013807"/>
    </source>
</evidence>
<protein>
    <recommendedName>
        <fullName evidence="2">Autophagy-related protein 14</fullName>
    </recommendedName>
</protein>
<dbReference type="GO" id="GO:0035493">
    <property type="term" value="P:SNARE complex assembly"/>
    <property type="evidence" value="ECO:0007669"/>
    <property type="project" value="TreeGrafter"/>
</dbReference>
<reference evidence="5 6" key="2">
    <citation type="journal article" date="2013" name="IMA Fungus">
        <title>IMA Genome-F 1: Ceratocystis fimbriata: Draft nuclear genome sequence for the plant pathogen, Ceratocystis fimbriata.</title>
        <authorList>
            <person name="Wilken P.M."/>
            <person name="Steenkamp E.T."/>
            <person name="Wingfield M.J."/>
            <person name="de Beer Z.W."/>
            <person name="Wingfield B.D."/>
        </authorList>
    </citation>
    <scope>NUCLEOTIDE SEQUENCE [LARGE SCALE GENOMIC DNA]</scope>
    <source>
        <strain evidence="5 6">CBS 114723</strain>
    </source>
</reference>
<name>A0A2C5X974_9PEZI</name>
<sequence>MTPEKLGLVIDSFGLRLAKLNPRIQYTLRATTFVLPFLAKTTALHSKQSKQSNNYSNLVRPSRILGDLGHPQQLMAESRSVLLAENRKLRHLRGVYLRNLTFEPFAGITHDDSVLTLTKLKAKGKLRVTENGKLPHARSSDDLIGEGGRGGNSGKRRRSTSGLGVSTVAAFPASASPSATLTIPGNPGPRTEATTSQQKNLQMIIGARLADVFFSLHCEGEVEPVYISEVIEKRMNFNFQFFDLKHHATTVSRSPIFTLKLWTRRQNSNTWIYLLENQVDLRSLTFIPALENYHFPANALIFHLNDGCMYTFGVPSSLSLRSRQLQPVFTSSYAALMKLCTLENSIQDAQATQQRLSAQIDSTLSRRPQNLVALARERAERAAGYLEQQRRAVANAKHRVQQLKQSITKRSAAMEAGKSVQMRIEKDRQNAMGHLSASQQLLTSTKDQIRGQRRRICSDLSDIFQISQIPDAPPLAFQIHGVPLPNTVYDTSTSRGKIEEKLSAALGLVAQLVNMLQFYLGVPILYPVNVFGSRSSIRDEISLLPDLSAQQTQGTQDSRTREFPLYLPRGGSTTTQFRFDYGWFLLNKNIEMLCGAQGLRIVDIRHTLPNLQYLLYVCSAGSDELPERKKGGIRGLWIGRQDGRVSSISSFASLNITVPEPPNGASHSGAAPGSIESNTSNNADCRRGSTGSEVNIRHREDLRRRTAGMRNTSSLVDIGSEEDSVPGSPQFSLPFDEGETKLTLRTKGMRENVAG</sequence>
<dbReference type="GO" id="GO:0000149">
    <property type="term" value="F:SNARE binding"/>
    <property type="evidence" value="ECO:0007669"/>
    <property type="project" value="TreeGrafter"/>
</dbReference>
<dbReference type="GO" id="GO:0000323">
    <property type="term" value="C:lytic vacuole"/>
    <property type="evidence" value="ECO:0007669"/>
    <property type="project" value="TreeGrafter"/>
</dbReference>
<organism evidence="5 6">
    <name type="scientific">Ceratocystis fimbriata CBS 114723</name>
    <dbReference type="NCBI Taxonomy" id="1035309"/>
    <lineage>
        <taxon>Eukaryota</taxon>
        <taxon>Fungi</taxon>
        <taxon>Dikarya</taxon>
        <taxon>Ascomycota</taxon>
        <taxon>Pezizomycotina</taxon>
        <taxon>Sordariomycetes</taxon>
        <taxon>Hypocreomycetidae</taxon>
        <taxon>Microascales</taxon>
        <taxon>Ceratocystidaceae</taxon>
        <taxon>Ceratocystis</taxon>
    </lineage>
</organism>
<dbReference type="InterPro" id="IPR018791">
    <property type="entry name" value="UV_resistance/autophagy_Atg14"/>
</dbReference>
<evidence type="ECO:0000256" key="1">
    <source>
        <dbReference type="ARBA" id="ARBA00009574"/>
    </source>
</evidence>
<dbReference type="GO" id="GO:0005768">
    <property type="term" value="C:endosome"/>
    <property type="evidence" value="ECO:0007669"/>
    <property type="project" value="TreeGrafter"/>
</dbReference>
<dbReference type="Proteomes" id="UP000222788">
    <property type="component" value="Unassembled WGS sequence"/>
</dbReference>